<accession>A0A402BCA7</accession>
<dbReference type="Pfam" id="PF00903">
    <property type="entry name" value="Glyoxalase"/>
    <property type="match status" value="1"/>
</dbReference>
<dbReference type="Gene3D" id="3.10.180.10">
    <property type="entry name" value="2,3-Dihydroxybiphenyl 1,2-Dioxygenase, domain 1"/>
    <property type="match status" value="1"/>
</dbReference>
<evidence type="ECO:0000259" key="1">
    <source>
        <dbReference type="PROSITE" id="PS51819"/>
    </source>
</evidence>
<dbReference type="InterPro" id="IPR029068">
    <property type="entry name" value="Glyas_Bleomycin-R_OHBP_Dase"/>
</dbReference>
<dbReference type="Proteomes" id="UP000287171">
    <property type="component" value="Unassembled WGS sequence"/>
</dbReference>
<protein>
    <recommendedName>
        <fullName evidence="1">VOC domain-containing protein</fullName>
    </recommendedName>
</protein>
<dbReference type="EMBL" id="BIFT01000001">
    <property type="protein sequence ID" value="GCE28995.1"/>
    <property type="molecule type" value="Genomic_DNA"/>
</dbReference>
<organism evidence="2 3">
    <name type="scientific">Dictyobacter alpinus</name>
    <dbReference type="NCBI Taxonomy" id="2014873"/>
    <lineage>
        <taxon>Bacteria</taxon>
        <taxon>Bacillati</taxon>
        <taxon>Chloroflexota</taxon>
        <taxon>Ktedonobacteria</taxon>
        <taxon>Ktedonobacterales</taxon>
        <taxon>Dictyobacteraceae</taxon>
        <taxon>Dictyobacter</taxon>
    </lineage>
</organism>
<comment type="caution">
    <text evidence="2">The sequence shown here is derived from an EMBL/GenBank/DDBJ whole genome shotgun (WGS) entry which is preliminary data.</text>
</comment>
<reference evidence="3" key="1">
    <citation type="submission" date="2018-12" db="EMBL/GenBank/DDBJ databases">
        <title>Tengunoibacter tsumagoiensis gen. nov., sp. nov., Dictyobacter kobayashii sp. nov., D. alpinus sp. nov., and D. joshuensis sp. nov. and description of Dictyobacteraceae fam. nov. within the order Ktedonobacterales isolated from Tengu-no-mugimeshi.</title>
        <authorList>
            <person name="Wang C.M."/>
            <person name="Zheng Y."/>
            <person name="Sakai Y."/>
            <person name="Toyoda A."/>
            <person name="Minakuchi Y."/>
            <person name="Abe K."/>
            <person name="Yokota A."/>
            <person name="Yabe S."/>
        </authorList>
    </citation>
    <scope>NUCLEOTIDE SEQUENCE [LARGE SCALE GENOMIC DNA]</scope>
    <source>
        <strain evidence="3">Uno16</strain>
    </source>
</reference>
<evidence type="ECO:0000313" key="2">
    <source>
        <dbReference type="EMBL" id="GCE28995.1"/>
    </source>
</evidence>
<dbReference type="SUPFAM" id="SSF54593">
    <property type="entry name" value="Glyoxalase/Bleomycin resistance protein/Dihydroxybiphenyl dioxygenase"/>
    <property type="match status" value="1"/>
</dbReference>
<keyword evidence="3" id="KW-1185">Reference proteome</keyword>
<dbReference type="OrthoDB" id="9796521at2"/>
<dbReference type="AlphaFoldDB" id="A0A402BCA7"/>
<dbReference type="InterPro" id="IPR037523">
    <property type="entry name" value="VOC_core"/>
</dbReference>
<proteinExistence type="predicted"/>
<evidence type="ECO:0000313" key="3">
    <source>
        <dbReference type="Proteomes" id="UP000287171"/>
    </source>
</evidence>
<dbReference type="RefSeq" id="WP_126629150.1">
    <property type="nucleotide sequence ID" value="NZ_BIFT01000001.1"/>
</dbReference>
<sequence length="121" mass="13407">MSTMPVLDFIVFYVSDLEESFTYFTETLGFKPTAEQSGPNFRYLKGNEERIGFGLNLVDENTPPAGTVELYFDTKNIGELHTALTARGAGTTPIIQMPFGSIFNVNTPDKHALVMLQSPTH</sequence>
<dbReference type="PROSITE" id="PS51819">
    <property type="entry name" value="VOC"/>
    <property type="match status" value="1"/>
</dbReference>
<feature type="domain" description="VOC" evidence="1">
    <location>
        <begin position="6"/>
        <end position="118"/>
    </location>
</feature>
<name>A0A402BCA7_9CHLR</name>
<gene>
    <name evidence="2" type="ORF">KDA_44790</name>
</gene>
<dbReference type="InterPro" id="IPR004360">
    <property type="entry name" value="Glyas_Fos-R_dOase_dom"/>
</dbReference>